<evidence type="ECO:0000313" key="2">
    <source>
        <dbReference type="EMBL" id="KAH9329642.1"/>
    </source>
</evidence>
<feature type="non-terminal residue" evidence="2">
    <location>
        <position position="77"/>
    </location>
</feature>
<gene>
    <name evidence="2" type="ORF">KI387_001750</name>
</gene>
<protein>
    <submittedName>
        <fullName evidence="2">Uncharacterized protein</fullName>
    </submittedName>
</protein>
<feature type="compositionally biased region" description="Polar residues" evidence="1">
    <location>
        <begin position="50"/>
        <end position="67"/>
    </location>
</feature>
<feature type="region of interest" description="Disordered" evidence="1">
    <location>
        <begin position="1"/>
        <end position="30"/>
    </location>
</feature>
<evidence type="ECO:0000313" key="3">
    <source>
        <dbReference type="Proteomes" id="UP000824469"/>
    </source>
</evidence>
<dbReference type="EMBL" id="JAHRHJ020000001">
    <property type="protein sequence ID" value="KAH9329642.1"/>
    <property type="molecule type" value="Genomic_DNA"/>
</dbReference>
<keyword evidence="3" id="KW-1185">Reference proteome</keyword>
<comment type="caution">
    <text evidence="2">The sequence shown here is derived from an EMBL/GenBank/DDBJ whole genome shotgun (WGS) entry which is preliminary data.</text>
</comment>
<reference evidence="2 3" key="1">
    <citation type="journal article" date="2021" name="Nat. Plants">
        <title>The Taxus genome provides insights into paclitaxel biosynthesis.</title>
        <authorList>
            <person name="Xiong X."/>
            <person name="Gou J."/>
            <person name="Liao Q."/>
            <person name="Li Y."/>
            <person name="Zhou Q."/>
            <person name="Bi G."/>
            <person name="Li C."/>
            <person name="Du R."/>
            <person name="Wang X."/>
            <person name="Sun T."/>
            <person name="Guo L."/>
            <person name="Liang H."/>
            <person name="Lu P."/>
            <person name="Wu Y."/>
            <person name="Zhang Z."/>
            <person name="Ro D.K."/>
            <person name="Shang Y."/>
            <person name="Huang S."/>
            <person name="Yan J."/>
        </authorList>
    </citation>
    <scope>NUCLEOTIDE SEQUENCE [LARGE SCALE GENOMIC DNA]</scope>
    <source>
        <strain evidence="2">Ta-2019</strain>
    </source>
</reference>
<accession>A0AA38GXL0</accession>
<sequence length="77" mass="8697">KTWISRKASRRPAKHLGQSGQKYAVDAESPDRPERITFALTTLGHLGQRYANQPNRAKWGTNQSESSWDVGMRGTQK</sequence>
<organism evidence="2 3">
    <name type="scientific">Taxus chinensis</name>
    <name type="common">Chinese yew</name>
    <name type="synonym">Taxus wallichiana var. chinensis</name>
    <dbReference type="NCBI Taxonomy" id="29808"/>
    <lineage>
        <taxon>Eukaryota</taxon>
        <taxon>Viridiplantae</taxon>
        <taxon>Streptophyta</taxon>
        <taxon>Embryophyta</taxon>
        <taxon>Tracheophyta</taxon>
        <taxon>Spermatophyta</taxon>
        <taxon>Pinopsida</taxon>
        <taxon>Pinidae</taxon>
        <taxon>Conifers II</taxon>
        <taxon>Cupressales</taxon>
        <taxon>Taxaceae</taxon>
        <taxon>Taxus</taxon>
    </lineage>
</organism>
<dbReference type="Proteomes" id="UP000824469">
    <property type="component" value="Unassembled WGS sequence"/>
</dbReference>
<name>A0AA38GXL0_TAXCH</name>
<feature type="region of interest" description="Disordered" evidence="1">
    <location>
        <begin position="49"/>
        <end position="77"/>
    </location>
</feature>
<feature type="non-terminal residue" evidence="2">
    <location>
        <position position="1"/>
    </location>
</feature>
<dbReference type="AlphaFoldDB" id="A0AA38GXL0"/>
<proteinExistence type="predicted"/>
<evidence type="ECO:0000256" key="1">
    <source>
        <dbReference type="SAM" id="MobiDB-lite"/>
    </source>
</evidence>